<sequence length="158" mass="19034">MVLFYSMPYILDIQGYRGARNTYVIKEIGVVSTDGTTIEHYVFKTSVNKRYYTGDNAWIIKNYHQLDWSDGETDLRELEGIMERLLKKEKVIYMKGIHKQRWIRPYIHRNDYSIKNLSETPQLKDLWNYPSAQRCSYEYPHCALENAFKLYNWLMEKK</sequence>
<dbReference type="EMBL" id="OU963870">
    <property type="protein sequence ID" value="CAH0395440.1"/>
    <property type="molecule type" value="Genomic_DNA"/>
</dbReference>
<proteinExistence type="predicted"/>
<keyword evidence="2" id="KW-1185">Reference proteome</keyword>
<evidence type="ECO:0000313" key="1">
    <source>
        <dbReference type="EMBL" id="CAH0395440.1"/>
    </source>
</evidence>
<organism evidence="1 2">
    <name type="scientific">Bemisia tabaci</name>
    <name type="common">Sweetpotato whitefly</name>
    <name type="synonym">Aleurodes tabaci</name>
    <dbReference type="NCBI Taxonomy" id="7038"/>
    <lineage>
        <taxon>Eukaryota</taxon>
        <taxon>Metazoa</taxon>
        <taxon>Ecdysozoa</taxon>
        <taxon>Arthropoda</taxon>
        <taxon>Hexapoda</taxon>
        <taxon>Insecta</taxon>
        <taxon>Pterygota</taxon>
        <taxon>Neoptera</taxon>
        <taxon>Paraneoptera</taxon>
        <taxon>Hemiptera</taxon>
        <taxon>Sternorrhyncha</taxon>
        <taxon>Aleyrodoidea</taxon>
        <taxon>Aleyrodidae</taxon>
        <taxon>Aleyrodinae</taxon>
        <taxon>Bemisia</taxon>
    </lineage>
</organism>
<reference evidence="1" key="1">
    <citation type="submission" date="2021-12" db="EMBL/GenBank/DDBJ databases">
        <authorList>
            <person name="King R."/>
        </authorList>
    </citation>
    <scope>NUCLEOTIDE SEQUENCE</scope>
</reference>
<dbReference type="Proteomes" id="UP001152759">
    <property type="component" value="Chromosome 9"/>
</dbReference>
<evidence type="ECO:0000313" key="2">
    <source>
        <dbReference type="Proteomes" id="UP001152759"/>
    </source>
</evidence>
<gene>
    <name evidence="1" type="ORF">BEMITA_LOCUS13623</name>
</gene>
<dbReference type="AlphaFoldDB" id="A0A9P0ALL9"/>
<name>A0A9P0ALL9_BEMTA</name>
<protein>
    <submittedName>
        <fullName evidence="1">Uncharacterized protein</fullName>
    </submittedName>
</protein>
<accession>A0A9P0ALL9</accession>